<dbReference type="Gene3D" id="3.40.630.30">
    <property type="match status" value="1"/>
</dbReference>
<dbReference type="Pfam" id="PF00583">
    <property type="entry name" value="Acetyltransf_1"/>
    <property type="match status" value="1"/>
</dbReference>
<protein>
    <submittedName>
        <fullName evidence="2">Acetyltransferase (GNAT) family protein</fullName>
    </submittedName>
</protein>
<sequence>MNMDIEYIQGDVELLHEVGLLWEKLNEHHKNNSKHFKEKYSKFTFEDRKKGLIKKSANGKLKIYMAKILNEVVGYCISSINDENVGEIESIYVEPKFRSFRIGDKLITSSLKWMDESKVSSKIIGVSAGNEKVFGFYERYGFYPSVTILKRPLER</sequence>
<proteinExistence type="predicted"/>
<dbReference type="GO" id="GO:0016747">
    <property type="term" value="F:acyltransferase activity, transferring groups other than amino-acyl groups"/>
    <property type="evidence" value="ECO:0007669"/>
    <property type="project" value="InterPro"/>
</dbReference>
<keyword evidence="3" id="KW-1185">Reference proteome</keyword>
<accession>A0A1W1XMV6</accession>
<dbReference type="Proteomes" id="UP000192468">
    <property type="component" value="Unassembled WGS sequence"/>
</dbReference>
<dbReference type="InterPro" id="IPR000182">
    <property type="entry name" value="GNAT_dom"/>
</dbReference>
<dbReference type="RefSeq" id="WP_084116217.1">
    <property type="nucleotide sequence ID" value="NZ_FWXH01000008.1"/>
</dbReference>
<feature type="domain" description="N-acetyltransferase" evidence="1">
    <location>
        <begin position="5"/>
        <end position="154"/>
    </location>
</feature>
<reference evidence="2 3" key="1">
    <citation type="submission" date="2017-04" db="EMBL/GenBank/DDBJ databases">
        <authorList>
            <person name="Afonso C.L."/>
            <person name="Miller P.J."/>
            <person name="Scott M.A."/>
            <person name="Spackman E."/>
            <person name="Goraichik I."/>
            <person name="Dimitrov K.M."/>
            <person name="Suarez D.L."/>
            <person name="Swayne D.E."/>
        </authorList>
    </citation>
    <scope>NUCLEOTIDE SEQUENCE [LARGE SCALE GENOMIC DNA]</scope>
    <source>
        <strain evidence="2 3">DSM 12555</strain>
    </source>
</reference>
<organism evidence="2 3">
    <name type="scientific">Clostridium acidisoli DSM 12555</name>
    <dbReference type="NCBI Taxonomy" id="1121291"/>
    <lineage>
        <taxon>Bacteria</taxon>
        <taxon>Bacillati</taxon>
        <taxon>Bacillota</taxon>
        <taxon>Clostridia</taxon>
        <taxon>Eubacteriales</taxon>
        <taxon>Clostridiaceae</taxon>
        <taxon>Clostridium</taxon>
    </lineage>
</organism>
<dbReference type="CDD" id="cd04301">
    <property type="entry name" value="NAT_SF"/>
    <property type="match status" value="1"/>
</dbReference>
<name>A0A1W1XMV6_9CLOT</name>
<dbReference type="STRING" id="1121291.SAMN02745134_02394"/>
<evidence type="ECO:0000259" key="1">
    <source>
        <dbReference type="PROSITE" id="PS51186"/>
    </source>
</evidence>
<dbReference type="InterPro" id="IPR016181">
    <property type="entry name" value="Acyl_CoA_acyltransferase"/>
</dbReference>
<evidence type="ECO:0000313" key="3">
    <source>
        <dbReference type="Proteomes" id="UP000192468"/>
    </source>
</evidence>
<dbReference type="PROSITE" id="PS51186">
    <property type="entry name" value="GNAT"/>
    <property type="match status" value="1"/>
</dbReference>
<evidence type="ECO:0000313" key="2">
    <source>
        <dbReference type="EMBL" id="SMC25185.1"/>
    </source>
</evidence>
<dbReference type="AlphaFoldDB" id="A0A1W1XMV6"/>
<dbReference type="EMBL" id="FWXH01000008">
    <property type="protein sequence ID" value="SMC25185.1"/>
    <property type="molecule type" value="Genomic_DNA"/>
</dbReference>
<dbReference type="OrthoDB" id="87541at2"/>
<keyword evidence="2" id="KW-0808">Transferase</keyword>
<dbReference type="SUPFAM" id="SSF55729">
    <property type="entry name" value="Acyl-CoA N-acyltransferases (Nat)"/>
    <property type="match status" value="1"/>
</dbReference>
<gene>
    <name evidence="2" type="ORF">SAMN02745134_02394</name>
</gene>